<evidence type="ECO:0000313" key="4">
    <source>
        <dbReference type="Proteomes" id="UP001285441"/>
    </source>
</evidence>
<dbReference type="InterPro" id="IPR039327">
    <property type="entry name" value="CON7-like"/>
</dbReference>
<feature type="compositionally biased region" description="Acidic residues" evidence="1">
    <location>
        <begin position="464"/>
        <end position="474"/>
    </location>
</feature>
<feature type="compositionally biased region" description="Pro residues" evidence="1">
    <location>
        <begin position="446"/>
        <end position="457"/>
    </location>
</feature>
<sequence>MAEFAACLIGIISAGTKVAMVLSKVASEVGSAGKEAQVMAREIRSFCTILRNISQTVDIVKEANQAAHCSEIIFDMTAASQQLFTEILDLVDSTQKVTVGPGGAKLNLAGRIKWAMNKPKFMFLRTAIEAYKSDLCLLLGSLQVAQSVDVQKSLMPQTTMAADEPVTQPERASRVISQNLEELALDYQASLQELEAARYALSEDEEEDPFPPMRRLEGSSADNRSPTATTNPRRDPKLVSMIRSLREEVGSLCSATSSVYSTNTTSSIYSSISMHSARLSQLVEQLSLDDSPALQDLRRTSLAMSIHEVQPHRDSPNFSNPISYGLAPPSGRPIPRLPRNSASASTSPVLAVPNASPLLPNRALKELRQWPGGVPPWDNTSVTLDFLRAFIVPCTAIMDEKKASLFWDWVKVAAEDLSRLHSRSKLVYMAQVMKAYALQVPQYTPEQPPVPPGPLSPGFPGAASEEEEEEEEREGEVSKSPSVEIFKSLRVSMNDTTTKILPAALRKYKINADDSYSLYLLYQDSGEERLMLPEDKPLLLFKQMDKLGKKPMFMLRKNTSITTGPISTNLFHPAYPNPFPAYPKSGPAFI</sequence>
<dbReference type="PANTHER" id="PTHR36167">
    <property type="entry name" value="C2H2 FINGER DOMAIN TRANSCRIPTION FACTOR (EUROFUNG)-RELATED"/>
    <property type="match status" value="1"/>
</dbReference>
<organism evidence="3 4">
    <name type="scientific">Podospora didyma</name>
    <dbReference type="NCBI Taxonomy" id="330526"/>
    <lineage>
        <taxon>Eukaryota</taxon>
        <taxon>Fungi</taxon>
        <taxon>Dikarya</taxon>
        <taxon>Ascomycota</taxon>
        <taxon>Pezizomycotina</taxon>
        <taxon>Sordariomycetes</taxon>
        <taxon>Sordariomycetidae</taxon>
        <taxon>Sordariales</taxon>
        <taxon>Podosporaceae</taxon>
        <taxon>Podospora</taxon>
    </lineage>
</organism>
<comment type="caution">
    <text evidence="3">The sequence shown here is derived from an EMBL/GenBank/DDBJ whole genome shotgun (WGS) entry which is preliminary data.</text>
</comment>
<reference evidence="3" key="1">
    <citation type="journal article" date="2023" name="Mol. Phylogenet. Evol.">
        <title>Genome-scale phylogeny and comparative genomics of the fungal order Sordariales.</title>
        <authorList>
            <person name="Hensen N."/>
            <person name="Bonometti L."/>
            <person name="Westerberg I."/>
            <person name="Brannstrom I.O."/>
            <person name="Guillou S."/>
            <person name="Cros-Aarteil S."/>
            <person name="Calhoun S."/>
            <person name="Haridas S."/>
            <person name="Kuo A."/>
            <person name="Mondo S."/>
            <person name="Pangilinan J."/>
            <person name="Riley R."/>
            <person name="LaButti K."/>
            <person name="Andreopoulos B."/>
            <person name="Lipzen A."/>
            <person name="Chen C."/>
            <person name="Yan M."/>
            <person name="Daum C."/>
            <person name="Ng V."/>
            <person name="Clum A."/>
            <person name="Steindorff A."/>
            <person name="Ohm R.A."/>
            <person name="Martin F."/>
            <person name="Silar P."/>
            <person name="Natvig D.O."/>
            <person name="Lalanne C."/>
            <person name="Gautier V."/>
            <person name="Ament-Velasquez S.L."/>
            <person name="Kruys A."/>
            <person name="Hutchinson M.I."/>
            <person name="Powell A.J."/>
            <person name="Barry K."/>
            <person name="Miller A.N."/>
            <person name="Grigoriev I.V."/>
            <person name="Debuchy R."/>
            <person name="Gladieux P."/>
            <person name="Hiltunen Thoren M."/>
            <person name="Johannesson H."/>
        </authorList>
    </citation>
    <scope>NUCLEOTIDE SEQUENCE</scope>
    <source>
        <strain evidence="3">CBS 232.78</strain>
    </source>
</reference>
<feature type="region of interest" description="Disordered" evidence="1">
    <location>
        <begin position="444"/>
        <end position="481"/>
    </location>
</feature>
<dbReference type="PROSITE" id="PS50200">
    <property type="entry name" value="RA"/>
    <property type="match status" value="1"/>
</dbReference>
<dbReference type="PANTHER" id="PTHR36167:SF3">
    <property type="entry name" value="C2H2 FINGER DOMAIN TRANSCRIPTION FACTOR (EUROFUNG)-RELATED"/>
    <property type="match status" value="1"/>
</dbReference>
<dbReference type="InterPro" id="IPR029071">
    <property type="entry name" value="Ubiquitin-like_domsf"/>
</dbReference>
<evidence type="ECO:0000313" key="3">
    <source>
        <dbReference type="EMBL" id="KAK3374691.1"/>
    </source>
</evidence>
<proteinExistence type="predicted"/>
<accession>A0AAE0KDS4</accession>
<feature type="region of interest" description="Disordered" evidence="1">
    <location>
        <begin position="201"/>
        <end position="237"/>
    </location>
</feature>
<dbReference type="SUPFAM" id="SSF54236">
    <property type="entry name" value="Ubiquitin-like"/>
    <property type="match status" value="1"/>
</dbReference>
<dbReference type="Proteomes" id="UP001285441">
    <property type="component" value="Unassembled WGS sequence"/>
</dbReference>
<name>A0AAE0KDS4_9PEZI</name>
<keyword evidence="4" id="KW-1185">Reference proteome</keyword>
<evidence type="ECO:0000259" key="2">
    <source>
        <dbReference type="PROSITE" id="PS50200"/>
    </source>
</evidence>
<dbReference type="SMART" id="SM00314">
    <property type="entry name" value="RA"/>
    <property type="match status" value="1"/>
</dbReference>
<protein>
    <recommendedName>
        <fullName evidence="2">Ras-associating domain-containing protein</fullName>
    </recommendedName>
</protein>
<gene>
    <name evidence="3" type="ORF">B0H63DRAFT_480742</name>
</gene>
<dbReference type="AlphaFoldDB" id="A0AAE0KDS4"/>
<dbReference type="EMBL" id="JAULSW010000007">
    <property type="protein sequence ID" value="KAK3374691.1"/>
    <property type="molecule type" value="Genomic_DNA"/>
</dbReference>
<dbReference type="InterPro" id="IPR000159">
    <property type="entry name" value="RA_dom"/>
</dbReference>
<feature type="region of interest" description="Disordered" evidence="1">
    <location>
        <begin position="310"/>
        <end position="333"/>
    </location>
</feature>
<dbReference type="GO" id="GO:0007165">
    <property type="term" value="P:signal transduction"/>
    <property type="evidence" value="ECO:0007669"/>
    <property type="project" value="InterPro"/>
</dbReference>
<feature type="compositionally biased region" description="Polar residues" evidence="1">
    <location>
        <begin position="220"/>
        <end position="231"/>
    </location>
</feature>
<dbReference type="Pfam" id="PF00788">
    <property type="entry name" value="RA"/>
    <property type="match status" value="1"/>
</dbReference>
<dbReference type="Gene3D" id="3.10.20.90">
    <property type="entry name" value="Phosphatidylinositol 3-kinase Catalytic Subunit, Chain A, domain 1"/>
    <property type="match status" value="1"/>
</dbReference>
<feature type="domain" description="Ras-associating" evidence="2">
    <location>
        <begin position="486"/>
        <end position="560"/>
    </location>
</feature>
<evidence type="ECO:0000256" key="1">
    <source>
        <dbReference type="SAM" id="MobiDB-lite"/>
    </source>
</evidence>
<reference evidence="3" key="2">
    <citation type="submission" date="2023-06" db="EMBL/GenBank/DDBJ databases">
        <authorList>
            <consortium name="Lawrence Berkeley National Laboratory"/>
            <person name="Haridas S."/>
            <person name="Hensen N."/>
            <person name="Bonometti L."/>
            <person name="Westerberg I."/>
            <person name="Brannstrom I.O."/>
            <person name="Guillou S."/>
            <person name="Cros-Aarteil S."/>
            <person name="Calhoun S."/>
            <person name="Kuo A."/>
            <person name="Mondo S."/>
            <person name="Pangilinan J."/>
            <person name="Riley R."/>
            <person name="LaButti K."/>
            <person name="Andreopoulos B."/>
            <person name="Lipzen A."/>
            <person name="Chen C."/>
            <person name="Yanf M."/>
            <person name="Daum C."/>
            <person name="Ng V."/>
            <person name="Clum A."/>
            <person name="Steindorff A."/>
            <person name="Ohm R."/>
            <person name="Martin F."/>
            <person name="Silar P."/>
            <person name="Natvig D."/>
            <person name="Lalanne C."/>
            <person name="Gautier V."/>
            <person name="Ament-velasquez S.L."/>
            <person name="Kruys A."/>
            <person name="Hutchinson M.I."/>
            <person name="Powell A.J."/>
            <person name="Barry K."/>
            <person name="Miller A.N."/>
            <person name="Grigoriev I.V."/>
            <person name="Debuchy R."/>
            <person name="Gladieux P."/>
            <person name="Thoren M.H."/>
            <person name="Johannesson H."/>
        </authorList>
    </citation>
    <scope>NUCLEOTIDE SEQUENCE</scope>
    <source>
        <strain evidence="3">CBS 232.78</strain>
    </source>
</reference>
<dbReference type="GO" id="GO:0006355">
    <property type="term" value="P:regulation of DNA-templated transcription"/>
    <property type="evidence" value="ECO:0007669"/>
    <property type="project" value="InterPro"/>
</dbReference>